<evidence type="ECO:0000313" key="4">
    <source>
        <dbReference type="Proteomes" id="UP000287239"/>
    </source>
</evidence>
<proteinExistence type="predicted"/>
<keyword evidence="1" id="KW-0472">Membrane</keyword>
<protein>
    <recommendedName>
        <fullName evidence="2">AB hydrolase-1 domain-containing protein</fullName>
    </recommendedName>
</protein>
<feature type="domain" description="AB hydrolase-1" evidence="2">
    <location>
        <begin position="66"/>
        <end position="181"/>
    </location>
</feature>
<dbReference type="EMBL" id="NGJU01000001">
    <property type="protein sequence ID" value="RST97941.1"/>
    <property type="molecule type" value="Genomic_DNA"/>
</dbReference>
<organism evidence="3 4">
    <name type="scientific">Vagococcus salmoninarum</name>
    <dbReference type="NCBI Taxonomy" id="2739"/>
    <lineage>
        <taxon>Bacteria</taxon>
        <taxon>Bacillati</taxon>
        <taxon>Bacillota</taxon>
        <taxon>Bacilli</taxon>
        <taxon>Lactobacillales</taxon>
        <taxon>Enterococcaceae</taxon>
        <taxon>Vagococcus</taxon>
    </lineage>
</organism>
<gene>
    <name evidence="3" type="ORF">CBF35_01210</name>
</gene>
<dbReference type="InterPro" id="IPR029058">
    <property type="entry name" value="AB_hydrolase_fold"/>
</dbReference>
<name>A0A429ZVZ7_9ENTE</name>
<dbReference type="Pfam" id="PF00561">
    <property type="entry name" value="Abhydrolase_1"/>
    <property type="match status" value="1"/>
</dbReference>
<dbReference type="RefSeq" id="WP_126778066.1">
    <property type="nucleotide sequence ID" value="NZ_NGJU01000001.1"/>
</dbReference>
<dbReference type="InterPro" id="IPR050266">
    <property type="entry name" value="AB_hydrolase_sf"/>
</dbReference>
<sequence length="311" mass="34387">MKKIMTIIGIMIASLVGIIVLFFGSVYVIDKVSLKKESQKIVGYGEKVRVVGQKINVTMIGEGKETIVLLPGFMTPAPVIDFTQLTAELKNDYRVVLVEPFGYGLSDDTSRERSIENITTELHDALEQLEISQYTLMGHSIFGIYSLEYINKYRDEVTAFIGLDSSVPAQGGAEDTQSASVKVLKDFGIYRLLAKISPETIITPPLSTELVEQNRLLALKNIGTEATLNEAVSMSANFEKAAKLTYPVDLPVQFILASESLTDTPGWLELHQDIVKDVKQSKIDVLEGGHYLHHTQAPKIAELMTEFSTTK</sequence>
<keyword evidence="1" id="KW-0812">Transmembrane</keyword>
<accession>A0A429ZVZ7</accession>
<feature type="transmembrane region" description="Helical" evidence="1">
    <location>
        <begin position="7"/>
        <end position="29"/>
    </location>
</feature>
<dbReference type="GeneID" id="98566973"/>
<keyword evidence="1" id="KW-1133">Transmembrane helix</keyword>
<evidence type="ECO:0000256" key="1">
    <source>
        <dbReference type="SAM" id="Phobius"/>
    </source>
</evidence>
<reference evidence="3 4" key="1">
    <citation type="submission" date="2017-05" db="EMBL/GenBank/DDBJ databases">
        <title>Vagococcus spp. assemblies.</title>
        <authorList>
            <person name="Gulvik C.A."/>
        </authorList>
    </citation>
    <scope>NUCLEOTIDE SEQUENCE [LARGE SCALE GENOMIC DNA]</scope>
    <source>
        <strain evidence="3 4">NCFB 2777</strain>
    </source>
</reference>
<evidence type="ECO:0000313" key="3">
    <source>
        <dbReference type="EMBL" id="RST97941.1"/>
    </source>
</evidence>
<dbReference type="PANTHER" id="PTHR43798:SF33">
    <property type="entry name" value="HYDROLASE, PUTATIVE (AFU_ORTHOLOGUE AFUA_2G14860)-RELATED"/>
    <property type="match status" value="1"/>
</dbReference>
<dbReference type="GO" id="GO:0016020">
    <property type="term" value="C:membrane"/>
    <property type="evidence" value="ECO:0007669"/>
    <property type="project" value="TreeGrafter"/>
</dbReference>
<keyword evidence="4" id="KW-1185">Reference proteome</keyword>
<dbReference type="Gene3D" id="3.40.50.1820">
    <property type="entry name" value="alpha/beta hydrolase"/>
    <property type="match status" value="1"/>
</dbReference>
<dbReference type="InterPro" id="IPR000073">
    <property type="entry name" value="AB_hydrolase_1"/>
</dbReference>
<dbReference type="OrthoDB" id="1817159at2"/>
<dbReference type="AlphaFoldDB" id="A0A429ZVZ7"/>
<dbReference type="PANTHER" id="PTHR43798">
    <property type="entry name" value="MONOACYLGLYCEROL LIPASE"/>
    <property type="match status" value="1"/>
</dbReference>
<comment type="caution">
    <text evidence="3">The sequence shown here is derived from an EMBL/GenBank/DDBJ whole genome shotgun (WGS) entry which is preliminary data.</text>
</comment>
<evidence type="ECO:0000259" key="2">
    <source>
        <dbReference type="Pfam" id="PF00561"/>
    </source>
</evidence>
<dbReference type="SUPFAM" id="SSF53474">
    <property type="entry name" value="alpha/beta-Hydrolases"/>
    <property type="match status" value="1"/>
</dbReference>
<dbReference type="Proteomes" id="UP000287239">
    <property type="component" value="Unassembled WGS sequence"/>
</dbReference>